<name>A0A8H4VTD4_9AGAR</name>
<evidence type="ECO:0000256" key="7">
    <source>
        <dbReference type="ARBA" id="ARBA00022989"/>
    </source>
</evidence>
<evidence type="ECO:0000256" key="10">
    <source>
        <dbReference type="ARBA" id="ARBA00049729"/>
    </source>
</evidence>
<dbReference type="Proteomes" id="UP000521872">
    <property type="component" value="Unassembled WGS sequence"/>
</dbReference>
<evidence type="ECO:0000256" key="2">
    <source>
        <dbReference type="ARBA" id="ARBA00006897"/>
    </source>
</evidence>
<dbReference type="InterPro" id="IPR039731">
    <property type="entry name" value="Rce1"/>
</dbReference>
<evidence type="ECO:0000256" key="1">
    <source>
        <dbReference type="ARBA" id="ARBA00004477"/>
    </source>
</evidence>
<comment type="subcellular location">
    <subcellularLocation>
        <location evidence="1">Endoplasmic reticulum membrane</location>
        <topology evidence="1">Multi-pass membrane protein</topology>
    </subcellularLocation>
</comment>
<evidence type="ECO:0000313" key="14">
    <source>
        <dbReference type="Proteomes" id="UP000521872"/>
    </source>
</evidence>
<dbReference type="EC" id="3.4.26.1" evidence="10"/>
<evidence type="ECO:0000256" key="6">
    <source>
        <dbReference type="ARBA" id="ARBA00022824"/>
    </source>
</evidence>
<dbReference type="Pfam" id="PF02517">
    <property type="entry name" value="Rce1-like"/>
    <property type="match status" value="1"/>
</dbReference>
<gene>
    <name evidence="13" type="ORF">D9613_012095</name>
</gene>
<evidence type="ECO:0000256" key="5">
    <source>
        <dbReference type="ARBA" id="ARBA00022801"/>
    </source>
</evidence>
<evidence type="ECO:0000256" key="3">
    <source>
        <dbReference type="ARBA" id="ARBA00022670"/>
    </source>
</evidence>
<accession>A0A8H4VTD4</accession>
<dbReference type="PANTHER" id="PTHR13046">
    <property type="entry name" value="PROTEASE U48 CAAX PRENYL PROTEASE RCE1"/>
    <property type="match status" value="1"/>
</dbReference>
<feature type="domain" description="CAAX prenyl protease 2/Lysostaphin resistance protein A-like" evidence="12">
    <location>
        <begin position="165"/>
        <end position="274"/>
    </location>
</feature>
<evidence type="ECO:0000313" key="13">
    <source>
        <dbReference type="EMBL" id="KAF4621778.1"/>
    </source>
</evidence>
<dbReference type="AlphaFoldDB" id="A0A8H4VTD4"/>
<evidence type="ECO:0000256" key="8">
    <source>
        <dbReference type="ARBA" id="ARBA00023136"/>
    </source>
</evidence>
<dbReference type="GO" id="GO:0004222">
    <property type="term" value="F:metalloendopeptidase activity"/>
    <property type="evidence" value="ECO:0007669"/>
    <property type="project" value="InterPro"/>
</dbReference>
<keyword evidence="3" id="KW-0645">Protease</keyword>
<evidence type="ECO:0000256" key="9">
    <source>
        <dbReference type="ARBA" id="ARBA00047280"/>
    </source>
</evidence>
<evidence type="ECO:0000259" key="12">
    <source>
        <dbReference type="Pfam" id="PF02517"/>
    </source>
</evidence>
<dbReference type="PANTHER" id="PTHR13046:SF0">
    <property type="entry name" value="CAAX PRENYL PROTEASE 2"/>
    <property type="match status" value="1"/>
</dbReference>
<feature type="transmembrane region" description="Helical" evidence="11">
    <location>
        <begin position="70"/>
        <end position="92"/>
    </location>
</feature>
<evidence type="ECO:0000256" key="4">
    <source>
        <dbReference type="ARBA" id="ARBA00022692"/>
    </source>
</evidence>
<feature type="transmembrane region" description="Helical" evidence="11">
    <location>
        <begin position="123"/>
        <end position="142"/>
    </location>
</feature>
<keyword evidence="7 11" id="KW-1133">Transmembrane helix</keyword>
<feature type="transmembrane region" description="Helical" evidence="11">
    <location>
        <begin position="237"/>
        <end position="256"/>
    </location>
</feature>
<dbReference type="InterPro" id="IPR003675">
    <property type="entry name" value="Rce1/LyrA-like_dom"/>
</dbReference>
<reference evidence="13 14" key="1">
    <citation type="submission" date="2019-12" db="EMBL/GenBank/DDBJ databases">
        <authorList>
            <person name="Floudas D."/>
            <person name="Bentzer J."/>
            <person name="Ahren D."/>
            <person name="Johansson T."/>
            <person name="Persson P."/>
            <person name="Tunlid A."/>
        </authorList>
    </citation>
    <scope>NUCLEOTIDE SEQUENCE [LARGE SCALE GENOMIC DNA]</scope>
    <source>
        <strain evidence="13 14">CBS 102.39</strain>
    </source>
</reference>
<keyword evidence="4 11" id="KW-0812">Transmembrane</keyword>
<protein>
    <recommendedName>
        <fullName evidence="10">intramembrane prenyl-peptidase Rce1</fullName>
        <ecNumber evidence="10">3.4.26.1</ecNumber>
    </recommendedName>
</protein>
<keyword evidence="5" id="KW-0378">Hydrolase</keyword>
<dbReference type="GO" id="GO:0005789">
    <property type="term" value="C:endoplasmic reticulum membrane"/>
    <property type="evidence" value="ECO:0007669"/>
    <property type="project" value="UniProtKB-SubCell"/>
</dbReference>
<dbReference type="GO" id="GO:0071586">
    <property type="term" value="P:CAAX-box protein processing"/>
    <property type="evidence" value="ECO:0007669"/>
    <property type="project" value="InterPro"/>
</dbReference>
<organism evidence="13 14">
    <name type="scientific">Agrocybe pediades</name>
    <dbReference type="NCBI Taxonomy" id="84607"/>
    <lineage>
        <taxon>Eukaryota</taxon>
        <taxon>Fungi</taxon>
        <taxon>Dikarya</taxon>
        <taxon>Basidiomycota</taxon>
        <taxon>Agaricomycotina</taxon>
        <taxon>Agaricomycetes</taxon>
        <taxon>Agaricomycetidae</taxon>
        <taxon>Agaricales</taxon>
        <taxon>Agaricineae</taxon>
        <taxon>Strophariaceae</taxon>
        <taxon>Agrocybe</taxon>
    </lineage>
</organism>
<proteinExistence type="inferred from homology"/>
<feature type="transmembrane region" description="Helical" evidence="11">
    <location>
        <begin position="292"/>
        <end position="309"/>
    </location>
</feature>
<comment type="similarity">
    <text evidence="2">Belongs to the peptidase U48 family.</text>
</comment>
<keyword evidence="8 11" id="KW-0472">Membrane</keyword>
<feature type="transmembrane region" description="Helical" evidence="11">
    <location>
        <begin position="12"/>
        <end position="32"/>
    </location>
</feature>
<sequence length="333" mass="37299">MQLLFAQPLITTSSAHLVSLGLCAAYVGSLYLSKNARIKFSHGHAKGSLNGPNGYDERGRDHPDVIRARLVAVSIATVLCCLGVFGVIFYHIGADWKNLGIATKATALRLGLHLSFSSSTIDVLPHLVVPFLFFGPLFASYLGGQLPGQRYWTWQRNVAERFFGIMGLRTYWVGPITEEIVFRACVLSVYHLSGASRYRMIFLGPLTFGLAHVHHAWETFNRYGRNVAAAKRAIFSSIFQFAYTTLFGFLASFLFLRTGSIFPPITAHIFCNTIGVPELTWELRRYPKQKKAIIIAYLIGIAGFVYTLLPWTKTNDNFYWAQDGDPRHSSAKY</sequence>
<dbReference type="EMBL" id="JAACJL010000004">
    <property type="protein sequence ID" value="KAF4621778.1"/>
    <property type="molecule type" value="Genomic_DNA"/>
</dbReference>
<keyword evidence="14" id="KW-1185">Reference proteome</keyword>
<evidence type="ECO:0000256" key="11">
    <source>
        <dbReference type="SAM" id="Phobius"/>
    </source>
</evidence>
<keyword evidence="6" id="KW-0256">Endoplasmic reticulum</keyword>
<comment type="caution">
    <text evidence="13">The sequence shown here is derived from an EMBL/GenBank/DDBJ whole genome shotgun (WGS) entry which is preliminary data.</text>
</comment>
<comment type="catalytic activity">
    <reaction evidence="9">
        <text>Hydrolyzes the peptide bond -P2-(S-farnesyl or geranylgeranyl)C-P1'-P2'-P3'-COOH where P1' and P2' are amino acids with aliphatic sidechains and P3' is any C-terminal residue.</text>
        <dbReference type="EC" id="3.4.26.1"/>
    </reaction>
</comment>